<dbReference type="Gene3D" id="1.10.10.160">
    <property type="match status" value="1"/>
</dbReference>
<dbReference type="AlphaFoldDB" id="A0A0G1C1A7"/>
<dbReference type="PATRIC" id="fig|1618378.3.peg.151"/>
<dbReference type="PROSITE" id="PS51198">
    <property type="entry name" value="UVRD_HELICASE_ATP_BIND"/>
    <property type="match status" value="1"/>
</dbReference>
<feature type="domain" description="UvrD-like helicase C-terminal" evidence="17">
    <location>
        <begin position="308"/>
        <end position="596"/>
    </location>
</feature>
<evidence type="ECO:0000256" key="11">
    <source>
        <dbReference type="ARBA" id="ARBA00023235"/>
    </source>
</evidence>
<comment type="catalytic activity">
    <reaction evidence="12">
        <text>Couples ATP hydrolysis with the unwinding of duplex DNA by translocating in the 3'-5' direction.</text>
        <dbReference type="EC" id="5.6.2.4"/>
    </reaction>
</comment>
<dbReference type="Gene3D" id="3.40.50.300">
    <property type="entry name" value="P-loop containing nucleotide triphosphate hydrolases"/>
    <property type="match status" value="2"/>
</dbReference>
<evidence type="ECO:0000256" key="3">
    <source>
        <dbReference type="ARBA" id="ARBA00022741"/>
    </source>
</evidence>
<organism evidence="18 19">
    <name type="scientific">Candidatus Collierbacteria bacterium GW2011_GWA2_42_17</name>
    <dbReference type="NCBI Taxonomy" id="1618378"/>
    <lineage>
        <taxon>Bacteria</taxon>
        <taxon>Candidatus Collieribacteriota</taxon>
    </lineage>
</organism>
<feature type="binding site" evidence="15">
    <location>
        <begin position="34"/>
        <end position="41"/>
    </location>
    <ligand>
        <name>ATP</name>
        <dbReference type="ChEBI" id="CHEBI:30616"/>
    </ligand>
</feature>
<evidence type="ECO:0000256" key="9">
    <source>
        <dbReference type="ARBA" id="ARBA00023125"/>
    </source>
</evidence>
<keyword evidence="2" id="KW-0540">Nuclease</keyword>
<dbReference type="InterPro" id="IPR013986">
    <property type="entry name" value="DExx_box_DNA_helicase_dom_sf"/>
</dbReference>
<dbReference type="PANTHER" id="PTHR11070:SF59">
    <property type="entry name" value="DNA 3'-5' HELICASE"/>
    <property type="match status" value="1"/>
</dbReference>
<dbReference type="GO" id="GO:0004527">
    <property type="term" value="F:exonuclease activity"/>
    <property type="evidence" value="ECO:0007669"/>
    <property type="project" value="UniProtKB-KW"/>
</dbReference>
<evidence type="ECO:0000259" key="16">
    <source>
        <dbReference type="PROSITE" id="PS51198"/>
    </source>
</evidence>
<evidence type="ECO:0000313" key="19">
    <source>
        <dbReference type="Proteomes" id="UP000033854"/>
    </source>
</evidence>
<evidence type="ECO:0000313" key="18">
    <source>
        <dbReference type="EMBL" id="KKS43413.1"/>
    </source>
</evidence>
<dbReference type="GO" id="GO:0005524">
    <property type="term" value="F:ATP binding"/>
    <property type="evidence" value="ECO:0007669"/>
    <property type="project" value="UniProtKB-UniRule"/>
</dbReference>
<keyword evidence="3 15" id="KW-0547">Nucleotide-binding</keyword>
<keyword evidence="7" id="KW-0269">Exonuclease</keyword>
<keyword evidence="6 15" id="KW-0347">Helicase</keyword>
<keyword evidence="5 15" id="KW-0378">Hydrolase</keyword>
<evidence type="ECO:0000256" key="1">
    <source>
        <dbReference type="ARBA" id="ARBA00009922"/>
    </source>
</evidence>
<evidence type="ECO:0000256" key="2">
    <source>
        <dbReference type="ARBA" id="ARBA00022722"/>
    </source>
</evidence>
<dbReference type="PROSITE" id="PS51217">
    <property type="entry name" value="UVRD_HELICASE_CTER"/>
    <property type="match status" value="1"/>
</dbReference>
<dbReference type="Pfam" id="PF00580">
    <property type="entry name" value="UvrD-helicase"/>
    <property type="match status" value="1"/>
</dbReference>
<accession>A0A0G1C1A7</accession>
<dbReference type="GO" id="GO:0000725">
    <property type="term" value="P:recombinational repair"/>
    <property type="evidence" value="ECO:0007669"/>
    <property type="project" value="TreeGrafter"/>
</dbReference>
<keyword evidence="4" id="KW-0227">DNA damage</keyword>
<keyword evidence="9" id="KW-0238">DNA-binding</keyword>
<dbReference type="EC" id="5.6.2.4" evidence="13"/>
<dbReference type="CDD" id="cd17932">
    <property type="entry name" value="DEXQc_UvrD"/>
    <property type="match status" value="1"/>
</dbReference>
<evidence type="ECO:0000256" key="10">
    <source>
        <dbReference type="ARBA" id="ARBA00023204"/>
    </source>
</evidence>
<feature type="domain" description="UvrD-like helicase ATP-binding" evidence="16">
    <location>
        <begin position="13"/>
        <end position="325"/>
    </location>
</feature>
<dbReference type="Pfam" id="PF13361">
    <property type="entry name" value="UvrD_C"/>
    <property type="match status" value="1"/>
</dbReference>
<dbReference type="EMBL" id="LCDA01000001">
    <property type="protein sequence ID" value="KKS43413.1"/>
    <property type="molecule type" value="Genomic_DNA"/>
</dbReference>
<dbReference type="GO" id="GO:0005829">
    <property type="term" value="C:cytosol"/>
    <property type="evidence" value="ECO:0007669"/>
    <property type="project" value="TreeGrafter"/>
</dbReference>
<sequence length="1000" mass="114707">MPQTTPEFDLAYKKLNDSQKKAVDTIEGPVLVLAGPGTGKTQVLTARIANILKETDTNPESILALTYTDAATREMRERLIKLVGKDGYYVKVTSYHSFCSDIISENPERFSRPKGLSIATDLEKIQLIKEILEGDSFPLLKPAGDPTYYLKYILGAIADLKREGYPIDKYKQLVTLLQEEFELEKGDLKKGALNERETLVGKNTDLLNIYEKYQAKLSAIGRYDFEDMINWVVEAFEKDADFLLAYQEKFQYILGDEYQDTNNSQNRLIFALSSFWGQEANVFVVGDPNQSIFRFQGASKENVREFQKRFPNLKKIVLDQNYRSTQTLLEASAGIINEPPLHHNVKFQDLSLKVAKFTSPLFEDEFIASTLKRKIKAGAKPSDFAVITKDNADIENLVNLFKSKGLPYRLEGGVNILSTPLISQFLKIISLVTTFQSKVDDLDLFLALNFPYFKLNPLSILKISRYAHEKRESLMDTLLDAHPDIDPVVIDVFHRFLGWNSKAATHTVPEMFQMIFQESGLLDYILALPQPIQELNRFGTLFEDVKKQSAAFPGLDLFGYVFNLKTMDENGLKLEEQALIGDNNAVTLTTVYKAKGLEWKTVFIYRFADTHWGNHTKRQMIKLPPGILALEDTDKEDKNAEERRVFYVAMTRAKKNLYLTGSTEYPTSLKMIFPSMFLDEIPKKTRKLIKVGKFQKNAAKILGKLLAIPVSPVLASGEKEYLKEIIKDFKLSPTALNKYLECHYKFKLDNLYRIPRTTPPSMSFGTAVHFALQYLYINLKNTGKVESPKDFLKDFETALRREVLSEADFKNYLEKGQKVLSFYYDYYKDSFIPALFTEKNFGKSLTSQIVLDDIPLTGKADRIDLTNKKEKHVRFVDYKTGQPRTRNDIEGNTKSSNGDYKRQLVFYQLLADLDHSFDYKVTETELQFIEADKGNRFHSERFNITPAEVNDLKKVIREVMASIRSLNFDRTTDYNHCVRCDFRNHCWPNGLPVTQSEEEE</sequence>
<dbReference type="InterPro" id="IPR000212">
    <property type="entry name" value="DNA_helicase_UvrD/REP"/>
</dbReference>
<dbReference type="Gene3D" id="3.90.320.10">
    <property type="match status" value="1"/>
</dbReference>
<dbReference type="InterPro" id="IPR011604">
    <property type="entry name" value="PDDEXK-like_dom_sf"/>
</dbReference>
<keyword evidence="11" id="KW-0413">Isomerase</keyword>
<evidence type="ECO:0000256" key="7">
    <source>
        <dbReference type="ARBA" id="ARBA00022839"/>
    </source>
</evidence>
<evidence type="ECO:0000259" key="17">
    <source>
        <dbReference type="PROSITE" id="PS51217"/>
    </source>
</evidence>
<dbReference type="InterPro" id="IPR014017">
    <property type="entry name" value="DNA_helicase_UvrD-like_C"/>
</dbReference>
<reference evidence="18 19" key="1">
    <citation type="journal article" date="2015" name="Nature">
        <title>rRNA introns, odd ribosomes, and small enigmatic genomes across a large radiation of phyla.</title>
        <authorList>
            <person name="Brown C.T."/>
            <person name="Hug L.A."/>
            <person name="Thomas B.C."/>
            <person name="Sharon I."/>
            <person name="Castelle C.J."/>
            <person name="Singh A."/>
            <person name="Wilkins M.J."/>
            <person name="Williams K.H."/>
            <person name="Banfield J.F."/>
        </authorList>
    </citation>
    <scope>NUCLEOTIDE SEQUENCE [LARGE SCALE GENOMIC DNA]</scope>
</reference>
<gene>
    <name evidence="18" type="ORF">UV06_C0001G0147</name>
</gene>
<dbReference type="GO" id="GO:0043138">
    <property type="term" value="F:3'-5' DNA helicase activity"/>
    <property type="evidence" value="ECO:0007669"/>
    <property type="project" value="UniProtKB-EC"/>
</dbReference>
<dbReference type="Proteomes" id="UP000033854">
    <property type="component" value="Unassembled WGS sequence"/>
</dbReference>
<dbReference type="InterPro" id="IPR027417">
    <property type="entry name" value="P-loop_NTPase"/>
</dbReference>
<dbReference type="InterPro" id="IPR038726">
    <property type="entry name" value="PDDEXK_AddAB-type"/>
</dbReference>
<evidence type="ECO:0000256" key="15">
    <source>
        <dbReference type="PROSITE-ProRule" id="PRU00560"/>
    </source>
</evidence>
<protein>
    <recommendedName>
        <fullName evidence="13">DNA 3'-5' helicase</fullName>
        <ecNumber evidence="13">5.6.2.4</ecNumber>
    </recommendedName>
</protein>
<evidence type="ECO:0000256" key="4">
    <source>
        <dbReference type="ARBA" id="ARBA00022763"/>
    </source>
</evidence>
<dbReference type="GO" id="GO:0003677">
    <property type="term" value="F:DNA binding"/>
    <property type="evidence" value="ECO:0007669"/>
    <property type="project" value="UniProtKB-KW"/>
</dbReference>
<keyword evidence="8 15" id="KW-0067">ATP-binding</keyword>
<evidence type="ECO:0000256" key="12">
    <source>
        <dbReference type="ARBA" id="ARBA00034617"/>
    </source>
</evidence>
<dbReference type="GO" id="GO:0033202">
    <property type="term" value="C:DNA helicase complex"/>
    <property type="evidence" value="ECO:0007669"/>
    <property type="project" value="TreeGrafter"/>
</dbReference>
<keyword evidence="10" id="KW-0234">DNA repair</keyword>
<dbReference type="Pfam" id="PF12705">
    <property type="entry name" value="PDDEXK_1"/>
    <property type="match status" value="1"/>
</dbReference>
<name>A0A0G1C1A7_9BACT</name>
<dbReference type="InterPro" id="IPR014016">
    <property type="entry name" value="UvrD-like_ATP-bd"/>
</dbReference>
<dbReference type="PANTHER" id="PTHR11070">
    <property type="entry name" value="UVRD / RECB / PCRA DNA HELICASE FAMILY MEMBER"/>
    <property type="match status" value="1"/>
</dbReference>
<proteinExistence type="inferred from homology"/>
<evidence type="ECO:0000256" key="13">
    <source>
        <dbReference type="ARBA" id="ARBA00034808"/>
    </source>
</evidence>
<comment type="similarity">
    <text evidence="1">Belongs to the helicase family. UvrD subfamily.</text>
</comment>
<evidence type="ECO:0000256" key="6">
    <source>
        <dbReference type="ARBA" id="ARBA00022806"/>
    </source>
</evidence>
<comment type="catalytic activity">
    <reaction evidence="14">
        <text>ATP + H2O = ADP + phosphate + H(+)</text>
        <dbReference type="Rhea" id="RHEA:13065"/>
        <dbReference type="ChEBI" id="CHEBI:15377"/>
        <dbReference type="ChEBI" id="CHEBI:15378"/>
        <dbReference type="ChEBI" id="CHEBI:30616"/>
        <dbReference type="ChEBI" id="CHEBI:43474"/>
        <dbReference type="ChEBI" id="CHEBI:456216"/>
        <dbReference type="EC" id="5.6.2.4"/>
    </reaction>
</comment>
<dbReference type="SUPFAM" id="SSF52540">
    <property type="entry name" value="P-loop containing nucleoside triphosphate hydrolases"/>
    <property type="match status" value="1"/>
</dbReference>
<dbReference type="Gene3D" id="1.10.486.10">
    <property type="entry name" value="PCRA, domain 4"/>
    <property type="match status" value="1"/>
</dbReference>
<evidence type="ECO:0000256" key="8">
    <source>
        <dbReference type="ARBA" id="ARBA00022840"/>
    </source>
</evidence>
<comment type="caution">
    <text evidence="18">The sequence shown here is derived from an EMBL/GenBank/DDBJ whole genome shotgun (WGS) entry which is preliminary data.</text>
</comment>
<evidence type="ECO:0000256" key="14">
    <source>
        <dbReference type="ARBA" id="ARBA00048988"/>
    </source>
</evidence>
<evidence type="ECO:0000256" key="5">
    <source>
        <dbReference type="ARBA" id="ARBA00022801"/>
    </source>
</evidence>